<feature type="domain" description="ABC-type glycine betaine transport system substrate-binding" evidence="2">
    <location>
        <begin position="30"/>
        <end position="281"/>
    </location>
</feature>
<evidence type="ECO:0000313" key="3">
    <source>
        <dbReference type="EMBL" id="SAL52390.1"/>
    </source>
</evidence>
<dbReference type="RefSeq" id="WP_062089772.1">
    <property type="nucleotide sequence ID" value="NZ_FCOK02000042.1"/>
</dbReference>
<proteinExistence type="predicted"/>
<accession>A0A158I8M4</accession>
<dbReference type="Gene3D" id="3.40.190.100">
    <property type="entry name" value="Glycine betaine-binding periplasmic protein, domain 2"/>
    <property type="match status" value="1"/>
</dbReference>
<feature type="chain" id="PRO_5008501906" evidence="1">
    <location>
        <begin position="23"/>
        <end position="311"/>
    </location>
</feature>
<feature type="signal peptide" evidence="1">
    <location>
        <begin position="1"/>
        <end position="22"/>
    </location>
</feature>
<gene>
    <name evidence="3" type="ORF">AWB69_05421</name>
</gene>
<dbReference type="Gene3D" id="3.40.190.10">
    <property type="entry name" value="Periplasmic binding protein-like II"/>
    <property type="match status" value="1"/>
</dbReference>
<organism evidence="3 4">
    <name type="scientific">Caballeronia udeis</name>
    <dbReference type="NCBI Taxonomy" id="1232866"/>
    <lineage>
        <taxon>Bacteria</taxon>
        <taxon>Pseudomonadati</taxon>
        <taxon>Pseudomonadota</taxon>
        <taxon>Betaproteobacteria</taxon>
        <taxon>Burkholderiales</taxon>
        <taxon>Burkholderiaceae</taxon>
        <taxon>Caballeronia</taxon>
    </lineage>
</organism>
<dbReference type="SUPFAM" id="SSF53850">
    <property type="entry name" value="Periplasmic binding protein-like II"/>
    <property type="match status" value="1"/>
</dbReference>
<dbReference type="InterPro" id="IPR007210">
    <property type="entry name" value="ABC_Gly_betaine_transp_sub-bd"/>
</dbReference>
<evidence type="ECO:0000256" key="1">
    <source>
        <dbReference type="SAM" id="SignalP"/>
    </source>
</evidence>
<dbReference type="GO" id="GO:0022857">
    <property type="term" value="F:transmembrane transporter activity"/>
    <property type="evidence" value="ECO:0007669"/>
    <property type="project" value="InterPro"/>
</dbReference>
<dbReference type="GO" id="GO:0043190">
    <property type="term" value="C:ATP-binding cassette (ABC) transporter complex"/>
    <property type="evidence" value="ECO:0007669"/>
    <property type="project" value="InterPro"/>
</dbReference>
<dbReference type="EMBL" id="FCOK02000042">
    <property type="protein sequence ID" value="SAL52390.1"/>
    <property type="molecule type" value="Genomic_DNA"/>
</dbReference>
<protein>
    <submittedName>
        <fullName evidence="3">Substrate-binding region of ABC-type glycine betaine transport system</fullName>
    </submittedName>
</protein>
<dbReference type="OrthoDB" id="9787902at2"/>
<name>A0A158I8M4_9BURK</name>
<reference evidence="3 4" key="1">
    <citation type="submission" date="2016-01" db="EMBL/GenBank/DDBJ databases">
        <authorList>
            <person name="Oliw E.H."/>
        </authorList>
    </citation>
    <scope>NUCLEOTIDE SEQUENCE [LARGE SCALE GENOMIC DNA]</scope>
    <source>
        <strain evidence="3">LMG 27134</strain>
    </source>
</reference>
<keyword evidence="1" id="KW-0732">Signal</keyword>
<dbReference type="AlphaFoldDB" id="A0A158I8M4"/>
<evidence type="ECO:0000313" key="4">
    <source>
        <dbReference type="Proteomes" id="UP000054683"/>
    </source>
</evidence>
<dbReference type="Proteomes" id="UP000054683">
    <property type="component" value="Unassembled WGS sequence"/>
</dbReference>
<sequence>MKSSIAPLVAALLATFTTLAVAADPESCANIKLGDIGWTDNAANNGLATVVAEGLGYKVTKTTASVPIAMIGVKGGQLDAFLDYWSPALDTTVLPFKDAVDIQSEPNMVGAKETLAVPRYLYDAGLKTFNDLPKYKDQLGGRIYGIEVGSGANKLIAKMIADNDYDTGGFKLVESSEAAMLVEVKRATSKKAPIVFVGWAPHPMNLENDMVYLSGGDKVFGPDYGAAKVHTVLSKHFESSCSNSAKLFRQLRFTPEMEGTIMQSVMAKKDALDASRAYLKQHGDVLPVWLNGVTTVDGKDGLAAVKQSLGL</sequence>
<evidence type="ECO:0000259" key="2">
    <source>
        <dbReference type="Pfam" id="PF04069"/>
    </source>
</evidence>
<dbReference type="Pfam" id="PF04069">
    <property type="entry name" value="OpuAC"/>
    <property type="match status" value="1"/>
</dbReference>